<keyword evidence="15" id="KW-0067">ATP-binding</keyword>
<dbReference type="FunFam" id="3.30.40.10:FF:000091">
    <property type="entry name" value="transcriptional regulator ATRX isoform X1"/>
    <property type="match status" value="1"/>
</dbReference>
<evidence type="ECO:0000256" key="2">
    <source>
        <dbReference type="ARBA" id="ARBA00004574"/>
    </source>
</evidence>
<evidence type="ECO:0000256" key="22">
    <source>
        <dbReference type="ARBA" id="ARBA00046653"/>
    </source>
</evidence>
<dbReference type="PROSITE" id="PS51194">
    <property type="entry name" value="HELICASE_CTER"/>
    <property type="match status" value="1"/>
</dbReference>
<dbReference type="SUPFAM" id="SSF57903">
    <property type="entry name" value="FYVE/PHD zinc finger"/>
    <property type="match status" value="1"/>
</dbReference>
<feature type="compositionally biased region" description="Acidic residues" evidence="24">
    <location>
        <begin position="1220"/>
        <end position="1231"/>
    </location>
</feature>
<feature type="compositionally biased region" description="Low complexity" evidence="24">
    <location>
        <begin position="9"/>
        <end position="18"/>
    </location>
</feature>
<evidence type="ECO:0000256" key="4">
    <source>
        <dbReference type="ARBA" id="ARBA00012551"/>
    </source>
</evidence>
<evidence type="ECO:0000256" key="17">
    <source>
        <dbReference type="ARBA" id="ARBA00023125"/>
    </source>
</evidence>
<feature type="compositionally biased region" description="Basic residues" evidence="24">
    <location>
        <begin position="1856"/>
        <end position="1866"/>
    </location>
</feature>
<evidence type="ECO:0000256" key="3">
    <source>
        <dbReference type="ARBA" id="ARBA00007025"/>
    </source>
</evidence>
<dbReference type="GO" id="GO:0005634">
    <property type="term" value="C:nucleus"/>
    <property type="evidence" value="ECO:0007669"/>
    <property type="project" value="UniProtKB-SubCell"/>
</dbReference>
<keyword evidence="6" id="KW-0158">Chromosome</keyword>
<dbReference type="PROSITE" id="PS51192">
    <property type="entry name" value="HELICASE_ATP_BIND_1"/>
    <property type="match status" value="1"/>
</dbReference>
<dbReference type="InterPro" id="IPR000330">
    <property type="entry name" value="SNF2_N"/>
</dbReference>
<dbReference type="PROSITE" id="PS51533">
    <property type="entry name" value="ADD"/>
    <property type="match status" value="1"/>
</dbReference>
<dbReference type="Gene3D" id="3.40.50.300">
    <property type="entry name" value="P-loop containing nucleotide triphosphate hydrolases"/>
    <property type="match status" value="2"/>
</dbReference>
<feature type="domain" description="Helicase ATP-binding" evidence="25">
    <location>
        <begin position="1508"/>
        <end position="1695"/>
    </location>
</feature>
<dbReference type="Gene3D" id="3.30.40.10">
    <property type="entry name" value="Zinc/RING finger domain, C3HC4 (zinc finger)"/>
    <property type="match status" value="1"/>
</dbReference>
<evidence type="ECO:0000256" key="21">
    <source>
        <dbReference type="ARBA" id="ARBA00043074"/>
    </source>
</evidence>
<feature type="compositionally biased region" description="Basic residues" evidence="24">
    <location>
        <begin position="728"/>
        <end position="742"/>
    </location>
</feature>
<feature type="compositionally biased region" description="Basic and acidic residues" evidence="24">
    <location>
        <begin position="428"/>
        <end position="462"/>
    </location>
</feature>
<dbReference type="GO" id="GO:0003677">
    <property type="term" value="F:DNA binding"/>
    <property type="evidence" value="ECO:0007669"/>
    <property type="project" value="UniProtKB-KW"/>
</dbReference>
<evidence type="ECO:0000256" key="8">
    <source>
        <dbReference type="ARBA" id="ARBA00022723"/>
    </source>
</evidence>
<feature type="compositionally biased region" description="Basic and acidic residues" evidence="24">
    <location>
        <begin position="775"/>
        <end position="793"/>
    </location>
</feature>
<evidence type="ECO:0000256" key="9">
    <source>
        <dbReference type="ARBA" id="ARBA00022741"/>
    </source>
</evidence>
<comment type="subcellular location">
    <subcellularLocation>
        <location evidence="2">Chromosome</location>
        <location evidence="2">Telomere</location>
    </subcellularLocation>
    <subcellularLocation>
        <location evidence="1">Nucleus</location>
    </subcellularLocation>
</comment>
<evidence type="ECO:0000256" key="24">
    <source>
        <dbReference type="SAM" id="MobiDB-lite"/>
    </source>
</evidence>
<dbReference type="InterPro" id="IPR001650">
    <property type="entry name" value="Helicase_C-like"/>
</dbReference>
<feature type="compositionally biased region" description="Pro residues" evidence="24">
    <location>
        <begin position="2331"/>
        <end position="2342"/>
    </location>
</feature>
<dbReference type="FunFam" id="3.40.50.10810:FF:000011">
    <property type="entry name" value="Transcriptional regulator ATRX homolog"/>
    <property type="match status" value="1"/>
</dbReference>
<feature type="region of interest" description="Disordered" evidence="24">
    <location>
        <begin position="388"/>
        <end position="407"/>
    </location>
</feature>
<feature type="compositionally biased region" description="Low complexity" evidence="24">
    <location>
        <begin position="1916"/>
        <end position="1927"/>
    </location>
</feature>
<feature type="compositionally biased region" description="Basic and acidic residues" evidence="24">
    <location>
        <begin position="1363"/>
        <end position="1378"/>
    </location>
</feature>
<evidence type="ECO:0000256" key="5">
    <source>
        <dbReference type="ARBA" id="ARBA00016932"/>
    </source>
</evidence>
<proteinExistence type="inferred from homology"/>
<feature type="compositionally biased region" description="Basic and acidic residues" evidence="24">
    <location>
        <begin position="19"/>
        <end position="33"/>
    </location>
</feature>
<keyword evidence="13" id="KW-0347">Helicase</keyword>
<feature type="compositionally biased region" description="Basic and acidic residues" evidence="24">
    <location>
        <begin position="687"/>
        <end position="710"/>
    </location>
</feature>
<evidence type="ECO:0000259" key="25">
    <source>
        <dbReference type="PROSITE" id="PS51192"/>
    </source>
</evidence>
<evidence type="ECO:0000256" key="12">
    <source>
        <dbReference type="ARBA" id="ARBA00022801"/>
    </source>
</evidence>
<dbReference type="InterPro" id="IPR014001">
    <property type="entry name" value="Helicase_ATP-bd"/>
</dbReference>
<dbReference type="FunFam" id="1.20.120.850:FF:000001">
    <property type="entry name" value="transcriptional regulator ATRX isoform X1"/>
    <property type="match status" value="1"/>
</dbReference>
<evidence type="ECO:0000256" key="23">
    <source>
        <dbReference type="ARBA" id="ARBA00047995"/>
    </source>
</evidence>
<feature type="compositionally biased region" description="Basic and acidic residues" evidence="24">
    <location>
        <begin position="1342"/>
        <end position="1351"/>
    </location>
</feature>
<feature type="compositionally biased region" description="Basic residues" evidence="24">
    <location>
        <begin position="1268"/>
        <end position="1279"/>
    </location>
</feature>
<keyword evidence="12" id="KW-0378">Hydrolase</keyword>
<feature type="compositionally biased region" description="Basic and acidic residues" evidence="24">
    <location>
        <begin position="896"/>
        <end position="937"/>
    </location>
</feature>
<feature type="region of interest" description="Disordered" evidence="24">
    <location>
        <begin position="1840"/>
        <end position="1928"/>
    </location>
</feature>
<feature type="compositionally biased region" description="Basic and acidic residues" evidence="24">
    <location>
        <begin position="827"/>
        <end position="842"/>
    </location>
</feature>
<feature type="compositionally biased region" description="Acidic residues" evidence="24">
    <location>
        <begin position="1379"/>
        <end position="1395"/>
    </location>
</feature>
<dbReference type="SUPFAM" id="SSF52540">
    <property type="entry name" value="P-loop containing nucleoside triphosphate hydrolases"/>
    <property type="match status" value="2"/>
</dbReference>
<keyword evidence="16" id="KW-0779">Telomere</keyword>
<comment type="catalytic activity">
    <reaction evidence="23">
        <text>ATP + H2O = ADP + phosphate + H(+)</text>
        <dbReference type="Rhea" id="RHEA:13065"/>
        <dbReference type="ChEBI" id="CHEBI:15377"/>
        <dbReference type="ChEBI" id="CHEBI:15378"/>
        <dbReference type="ChEBI" id="CHEBI:30616"/>
        <dbReference type="ChEBI" id="CHEBI:43474"/>
        <dbReference type="ChEBI" id="CHEBI:456216"/>
        <dbReference type="EC" id="3.6.4.12"/>
    </reaction>
</comment>
<dbReference type="SMART" id="SM00487">
    <property type="entry name" value="DEXDc"/>
    <property type="match status" value="1"/>
</dbReference>
<keyword evidence="19" id="KW-0539">Nucleus</keyword>
<feature type="compositionally biased region" description="Basic residues" evidence="24">
    <location>
        <begin position="1353"/>
        <end position="1362"/>
    </location>
</feature>
<evidence type="ECO:0000256" key="11">
    <source>
        <dbReference type="ARBA" id="ARBA00022771"/>
    </source>
</evidence>
<keyword evidence="10" id="KW-0227">DNA damage</keyword>
<evidence type="ECO:0000256" key="13">
    <source>
        <dbReference type="ARBA" id="ARBA00022806"/>
    </source>
</evidence>
<dbReference type="PANTHER" id="PTHR46357:SF1">
    <property type="entry name" value="TRANSCRIPTIONAL REGULATOR ATRX"/>
    <property type="match status" value="1"/>
</dbReference>
<evidence type="ECO:0000256" key="20">
    <source>
        <dbReference type="ARBA" id="ARBA00031106"/>
    </source>
</evidence>
<dbReference type="CDD" id="cd18068">
    <property type="entry name" value="DEXHc_ATRX"/>
    <property type="match status" value="1"/>
</dbReference>
<keyword evidence="8" id="KW-0479">Metal-binding</keyword>
<reference evidence="28" key="1">
    <citation type="submission" date="2025-08" db="UniProtKB">
        <authorList>
            <consortium name="Ensembl"/>
        </authorList>
    </citation>
    <scope>IDENTIFICATION</scope>
</reference>
<dbReference type="InterPro" id="IPR038718">
    <property type="entry name" value="SNF2-like_sf"/>
</dbReference>
<dbReference type="EC" id="3.6.4.12" evidence="4"/>
<dbReference type="InterPro" id="IPR049730">
    <property type="entry name" value="SNF2/RAD54-like_C"/>
</dbReference>
<sequence>MNQSTDKISGSGNNSEMMENSREEGASSSEKSKSSGSSRSKRKPSIVTKYVESDDEKPLDEAVNEDASNENSENDITMQSLPKGTVIVQPEPVLNEDKDDFKGPEFRSRSKMKTENLKKRGEDGLHGIVSCTACGQQVNHFQKDSIYRHPSLQVLICKNCFKYYMSDDISRDSDGMDEQCRWCAEGGNLICCDFCHNAFCKKCILRNLGRKELSTIMDENNQWYCYICHPEPLLDLVTACNSVFENLEQLLQQNKKKIKVDNEKSSKVYDHTPRFSPKKNSSNCNGEEKKLDDSCSGSVTYSYSALIVPKEMIKKAKKLIETTANMNSSYVKFLKQAADNLEINTATKLRQLKAFKSVLADIKKAHLALEEDLNSEIRALDAINKEKNTKEHKVIDAKSETKVRKGEKPCALERKDISKSEAKLSRKLVDSEHLDQSVAVEEQRANKSSSGEHKKSDKKEEPQYEPANTSEDLDMDIVSVPSSVPEDIFENLETAMEVQSSADYQGDGNSGTEQELESSVKLNVTSKDSRGVKGADCQEVPQDKDGYKSSGLDTKPENCGLGQEKNDNEHLVESEVPVLSEESDLRRSPRVKTTPLRRQTETHPATSNSDEENNETIKEKQKLSVPMRKKDKRNSSDSAIDNPKPNKLPKSKQSEIVDQNSDSDEMLAILKEVSRMSHSSSSDTDINETHTNHEKTLYDVKTQAGKDDKGKRKRKSSTSGSDFDIKKGKSAKRSMISKKKRQNPSESSNYDSELEKEIKSMSKIGSARTTKKRVPNKEDYDSSDDEKHSKKGMDNQGQKSLRTVQEGSSDDAERKQERENFSSTEGTIDKDKTIMELRDRLSKKQQPSISSDAAKLSSGKEESFSPEDKKVAETREKSKHLKTKTCRKVQGGLSDVAEKFSKKEQSDESSEDDKKQNKKGTEEKEKKTIDLKKKVIKMEQQYESSSDSTEKLPEGEEICHFSKGIKQNKSDTTDREKKIKKIKDKTSKKKNELSDNAEKLPGKRDSCDSSEDKKSKNETSGREKKRCNLPEKCSRKRQDCSSSDTEKYSMKEDGHDSSDKRLKRIELRERRNLNSKRNTKEVQSGSSSSDVEESSEDNKKLKKQRATAKKKAGSIKEKMRNSLRASTKRKQADITSSSSSDIGDDDQNSLGEGSSDEQKIKPVTENLVLSSHTGFCQSSGDEALSKSVPVTVDDDDDDNDPENRIAKKMLLEEIKANLSSDEDGSSDDESEEGKKRTGKHNEENLGEEEAKNQVSSESDSDSEESKKPRYRHRLLRHKLTVSDGESGEDKKTKPKEHKEAKGRNRRKVSSEDSEDSDFQESGVSEEVSESEDEQRPRTRSAKKAELEENQRSYKQKKKRRRIKVQEDSSSENKSHSEEEDKEEEDEEEEEEDENDDSKSPGKGRKKIRKILKDDKLRTETQNALKEEEERRKRIAEREREREKLREVIEIEDASPTKCPITTKLVLDEDEETKEPLVQVHRNMVIKLKPHQVDGVQFMWDCCCESVKKTKKSPGSGCILAHCMGLGKTLQVVSFLHTVLLCDKLDFSTALVVCPLNTALNWMNEFEKWQEGLKDDEKLEVSELATVKRPQERSYMLQRWQEDGGVMIIGYEMYRNLAQGRNVKSRKLKEIFNKALVDPGPDFVVCDEGHILKNEASAVSKAMNSIRSRRRIILTGTPLQNNLIEYHCMVNFIKENLLGSIKEFRNRFINPIQNGQCADSTMVDVRVMKKRAHILYEMLAGCVQRKDYTALTKFLPPKHEYVLAVRMTPIQCKLYQYYLDHLTGVGNSSEGGRGKAGAKLFQDFQMLSRIWTHPWCLQLDYISKENKGYFDEDSMDEFIASDSDETSMSLSSDDFTKKKKTKGKRGKKDSSSSGSGSDNDVEVIKVWNSRSRGGGEGNVDETGNNPSVSLKLEESKAASSSNPSSPAPDWYKDFVTDADAEVLEHSGKMVLLFEILRMAEEIGDKVLVFSQSLISLDLIEDFLELASREKTEDKDKPLIYKGEGKWLRNIDYYRLDGSTTAQSRKKWAEEFNDETNVRGRLFIISTKAGSLGINLVAANRVIIFDASWNPSYDIQSIFRVYRFGQTKPVYVYRFLAQDTILAELLQIHKEHIVGYHEHDSLLDHKEEEELTEEERKAAWAEYEAEKKGLTMRFNIPTGTNLPPVSFNSQTPYIPFNLGALSAMSNQQLEDLINQGREKVVEATNSVTAVRIQPLEDIISAVWKENMNLSEAQVQALALSRQASQELDVKRREAIYNDVLTKQQMLISCVQRILMNRRLQQQYNQQQQQQMTYQQATLGHLMMPKPPNLIMNPSNYQQIDMRGMYQSVAGGMQPPPLQRAPPPMRSKNPGPSQGKSM</sequence>
<feature type="compositionally biased region" description="Basic and acidic residues" evidence="24">
    <location>
        <begin position="811"/>
        <end position="820"/>
    </location>
</feature>
<dbReference type="InterPro" id="IPR025766">
    <property type="entry name" value="ADD"/>
</dbReference>
<feature type="region of interest" description="Disordered" evidence="24">
    <location>
        <begin position="269"/>
        <end position="288"/>
    </location>
</feature>
<accession>A0A8D1R003</accession>
<dbReference type="Pfam" id="PF26143">
    <property type="entry name" value="ATRX_C"/>
    <property type="match status" value="1"/>
</dbReference>
<evidence type="ECO:0000313" key="28">
    <source>
        <dbReference type="Ensembl" id="ENSSSCP00055025443.1"/>
    </source>
</evidence>
<dbReference type="Pfam" id="PF00176">
    <property type="entry name" value="SNF2-rel_dom"/>
    <property type="match status" value="1"/>
</dbReference>
<evidence type="ECO:0000256" key="14">
    <source>
        <dbReference type="ARBA" id="ARBA00022833"/>
    </source>
</evidence>
<feature type="compositionally biased region" description="Basic and acidic residues" evidence="24">
    <location>
        <begin position="1201"/>
        <end position="1215"/>
    </location>
</feature>
<comment type="similarity">
    <text evidence="3">Belongs to the SNF2/RAD54 helicase family.</text>
</comment>
<evidence type="ECO:0000256" key="7">
    <source>
        <dbReference type="ARBA" id="ARBA00022553"/>
    </source>
</evidence>
<feature type="compositionally biased region" description="Polar residues" evidence="24">
    <location>
        <begin position="795"/>
        <end position="807"/>
    </location>
</feature>
<evidence type="ECO:0000256" key="19">
    <source>
        <dbReference type="ARBA" id="ARBA00023242"/>
    </source>
</evidence>
<dbReference type="CDD" id="cd18793">
    <property type="entry name" value="SF2_C_SNF"/>
    <property type="match status" value="1"/>
</dbReference>
<dbReference type="InterPro" id="IPR011011">
    <property type="entry name" value="Znf_FYVE_PHD"/>
</dbReference>
<protein>
    <recommendedName>
        <fullName evidence="5">Transcriptional regulator ATRX</fullName>
        <ecNumber evidence="4">3.6.4.12</ecNumber>
    </recommendedName>
    <alternativeName>
        <fullName evidence="20">ATP-dependent helicase ATRX</fullName>
    </alternativeName>
    <alternativeName>
        <fullName evidence="21">X-linked nuclear protein</fullName>
    </alternativeName>
</protein>
<dbReference type="Pfam" id="PF00271">
    <property type="entry name" value="Helicase_C"/>
    <property type="match status" value="1"/>
</dbReference>
<evidence type="ECO:0000256" key="15">
    <source>
        <dbReference type="ARBA" id="ARBA00022840"/>
    </source>
</evidence>
<evidence type="ECO:0000313" key="29">
    <source>
        <dbReference type="Proteomes" id="UP000694724"/>
    </source>
</evidence>
<evidence type="ECO:0000256" key="18">
    <source>
        <dbReference type="ARBA" id="ARBA00023204"/>
    </source>
</evidence>
<dbReference type="InterPro" id="IPR041430">
    <property type="entry name" value="ADD_ATRX"/>
</dbReference>
<keyword evidence="17" id="KW-0238">DNA-binding</keyword>
<keyword evidence="14" id="KW-0862">Zinc</keyword>
<dbReference type="InterPro" id="IPR013083">
    <property type="entry name" value="Znf_RING/FYVE/PHD"/>
</dbReference>
<dbReference type="CDD" id="cd11726">
    <property type="entry name" value="ADDz_ATRX"/>
    <property type="match status" value="1"/>
</dbReference>
<dbReference type="Proteomes" id="UP000694724">
    <property type="component" value="Unplaced"/>
</dbReference>
<organism evidence="28 29">
    <name type="scientific">Sus scrofa</name>
    <name type="common">Pig</name>
    <dbReference type="NCBI Taxonomy" id="9823"/>
    <lineage>
        <taxon>Eukaryota</taxon>
        <taxon>Metazoa</taxon>
        <taxon>Chordata</taxon>
        <taxon>Craniata</taxon>
        <taxon>Vertebrata</taxon>
        <taxon>Euteleostomi</taxon>
        <taxon>Mammalia</taxon>
        <taxon>Eutheria</taxon>
        <taxon>Laurasiatheria</taxon>
        <taxon>Artiodactyla</taxon>
        <taxon>Suina</taxon>
        <taxon>Suidae</taxon>
        <taxon>Sus</taxon>
    </lineage>
</organism>
<dbReference type="Gene3D" id="1.20.120.850">
    <property type="entry name" value="SWI2/SNF2 ATPases, N-terminal domain"/>
    <property type="match status" value="1"/>
</dbReference>
<gene>
    <name evidence="28" type="primary">ATRX</name>
</gene>
<evidence type="ECO:0000259" key="27">
    <source>
        <dbReference type="PROSITE" id="PS51533"/>
    </source>
</evidence>
<dbReference type="GO" id="GO:0016787">
    <property type="term" value="F:hydrolase activity"/>
    <property type="evidence" value="ECO:0007669"/>
    <property type="project" value="UniProtKB-KW"/>
</dbReference>
<dbReference type="GO" id="GO:0000781">
    <property type="term" value="C:chromosome, telomeric region"/>
    <property type="evidence" value="ECO:0007669"/>
    <property type="project" value="UniProtKB-SubCell"/>
</dbReference>
<feature type="compositionally biased region" description="Basic and acidic residues" evidence="24">
    <location>
        <begin position="968"/>
        <end position="977"/>
    </location>
</feature>
<keyword evidence="7" id="KW-0597">Phosphoprotein</keyword>
<feature type="compositionally biased region" description="Basic residues" evidence="24">
    <location>
        <begin position="1100"/>
        <end position="1113"/>
    </location>
</feature>
<name>A0A8D1R003_PIG</name>
<evidence type="ECO:0000256" key="1">
    <source>
        <dbReference type="ARBA" id="ARBA00004123"/>
    </source>
</evidence>
<feature type="region of interest" description="Disordered" evidence="24">
    <location>
        <begin position="1"/>
        <end position="87"/>
    </location>
</feature>
<keyword evidence="11" id="KW-0863">Zinc-finger</keyword>
<evidence type="ECO:0000259" key="26">
    <source>
        <dbReference type="PROSITE" id="PS51194"/>
    </source>
</evidence>
<dbReference type="GO" id="GO:0006281">
    <property type="term" value="P:DNA repair"/>
    <property type="evidence" value="ECO:0007669"/>
    <property type="project" value="UniProtKB-KW"/>
</dbReference>
<feature type="region of interest" description="Disordered" evidence="24">
    <location>
        <begin position="428"/>
        <end position="1406"/>
    </location>
</feature>
<feature type="compositionally biased region" description="Basic residues" evidence="24">
    <location>
        <begin position="978"/>
        <end position="988"/>
    </location>
</feature>
<feature type="region of interest" description="Disordered" evidence="24">
    <location>
        <begin position="2325"/>
        <end position="2355"/>
    </location>
</feature>
<dbReference type="Ensembl" id="ENSSSCT00055031959.1">
    <property type="protein sequence ID" value="ENSSSCP00055025443.1"/>
    <property type="gene ID" value="ENSSSCG00055015828.1"/>
</dbReference>
<evidence type="ECO:0000256" key="10">
    <source>
        <dbReference type="ARBA" id="ARBA00022763"/>
    </source>
</evidence>
<evidence type="ECO:0000256" key="6">
    <source>
        <dbReference type="ARBA" id="ARBA00022454"/>
    </source>
</evidence>
<evidence type="ECO:0000256" key="16">
    <source>
        <dbReference type="ARBA" id="ARBA00022895"/>
    </source>
</evidence>
<feature type="compositionally biased region" description="Basic and acidic residues" evidence="24">
    <location>
        <begin position="858"/>
        <end position="876"/>
    </location>
</feature>
<feature type="compositionally biased region" description="Basic and acidic residues" evidence="24">
    <location>
        <begin position="1232"/>
        <end position="1251"/>
    </location>
</feature>
<dbReference type="InterPro" id="IPR058901">
    <property type="entry name" value="ATRX_C"/>
</dbReference>
<feature type="compositionally biased region" description="Acidic residues" evidence="24">
    <location>
        <begin position="53"/>
        <end position="68"/>
    </location>
</feature>
<feature type="compositionally biased region" description="Polar residues" evidence="24">
    <location>
        <begin position="1167"/>
        <end position="1180"/>
    </location>
</feature>
<dbReference type="GO" id="GO:0003678">
    <property type="term" value="F:DNA helicase activity"/>
    <property type="evidence" value="ECO:0007669"/>
    <property type="project" value="UniProtKB-EC"/>
</dbReference>
<dbReference type="Gene3D" id="3.40.50.10810">
    <property type="entry name" value="Tandem AAA-ATPase domain"/>
    <property type="match status" value="1"/>
</dbReference>
<feature type="compositionally biased region" description="Basic and acidic residues" evidence="24">
    <location>
        <begin position="564"/>
        <end position="573"/>
    </location>
</feature>
<feature type="compositionally biased region" description="Basic and acidic residues" evidence="24">
    <location>
        <begin position="1287"/>
        <end position="1302"/>
    </location>
</feature>
<keyword evidence="18" id="KW-0234">DNA repair</keyword>
<comment type="subunit">
    <text evidence="22">Interacts with DAXX to form the chromatin remodeling complex ATRX:DAXX. Probably binds EZH2. Binds annexin V in a calcium and phosphatidylcholine/phosphatidylserine-dependent manner. Interacts directly with CBX5 via the PxVxL motif. Interacts with RAD50, MRE11 and NBN; indicative for an association with the MRN complex. Interacts with histone MACROH2A1. Interacts with histone H3 peptides methylated at 'Lys-10' with preferences H3K9me3 &gt; H3K9me2 &gt; H3K9me1. Interacts with histone H3 peptides unmethylated at 'Lys-5' (H3K4me0). Interacts with MECP2, SMC1 and SMC3. Interacts with SETDB1, TRIM28 and ZNF274.</text>
</comment>
<dbReference type="GO" id="GO:0005524">
    <property type="term" value="F:ATP binding"/>
    <property type="evidence" value="ECO:0007669"/>
    <property type="project" value="UniProtKB-KW"/>
</dbReference>
<dbReference type="PANTHER" id="PTHR46357">
    <property type="entry name" value="TRANSCRIPTIONAL REGULATOR ATRX"/>
    <property type="match status" value="1"/>
</dbReference>
<feature type="domain" description="PHD-type" evidence="27">
    <location>
        <begin position="119"/>
        <end position="256"/>
    </location>
</feature>
<feature type="compositionally biased region" description="Basic residues" evidence="24">
    <location>
        <begin position="877"/>
        <end position="887"/>
    </location>
</feature>
<dbReference type="InterPro" id="IPR052131">
    <property type="entry name" value="ATRX_domain-containing"/>
</dbReference>
<dbReference type="SMART" id="SM00490">
    <property type="entry name" value="HELICc"/>
    <property type="match status" value="1"/>
</dbReference>
<feature type="domain" description="Helicase C-terminal" evidence="26">
    <location>
        <begin position="1953"/>
        <end position="2128"/>
    </location>
</feature>
<dbReference type="Pfam" id="PF17981">
    <property type="entry name" value="ADD_ATRX"/>
    <property type="match status" value="1"/>
</dbReference>
<feature type="compositionally biased region" description="Basic and acidic residues" evidence="24">
    <location>
        <begin position="989"/>
        <end position="1072"/>
    </location>
</feature>
<dbReference type="GO" id="GO:0008270">
    <property type="term" value="F:zinc ion binding"/>
    <property type="evidence" value="ECO:0007669"/>
    <property type="project" value="UniProtKB-KW"/>
</dbReference>
<dbReference type="InterPro" id="IPR027417">
    <property type="entry name" value="P-loop_NTPase"/>
</dbReference>
<keyword evidence="9" id="KW-0547">Nucleotide-binding</keyword>
<feature type="compositionally biased region" description="Basic and acidic residues" evidence="24">
    <location>
        <begin position="948"/>
        <end position="960"/>
    </location>
</feature>
<dbReference type="GO" id="GO:0140719">
    <property type="term" value="P:constitutive heterochromatin formation"/>
    <property type="evidence" value="ECO:0007669"/>
    <property type="project" value="UniProtKB-ARBA"/>
</dbReference>